<protein>
    <submittedName>
        <fullName evidence="4">MutT/nudix family protein</fullName>
    </submittedName>
</protein>
<proteinExistence type="predicted"/>
<dbReference type="PATRIC" id="fig|1073571.4.peg.3634"/>
<sequence length="134" mass="14785">MMNGIIDKVAWIVISDGRVLGARSKGKDTYYFPGGKRESGETDVQTLIREVKEELSVDILSGTVKPFGIFEAAAHGKAEGVQVKMACFTADYTGELTPASEIAEIAWLAYEDRERVSAVSRMVFDQLHELKLLD</sequence>
<keyword evidence="2" id="KW-0378">Hydrolase</keyword>
<dbReference type="AlphaFoldDB" id="A0A0E4CWZ1"/>
<organism evidence="4 5">
    <name type="scientific">Paenibacillus riograndensis SBR5</name>
    <dbReference type="NCBI Taxonomy" id="1073571"/>
    <lineage>
        <taxon>Bacteria</taxon>
        <taxon>Bacillati</taxon>
        <taxon>Bacillota</taxon>
        <taxon>Bacilli</taxon>
        <taxon>Bacillales</taxon>
        <taxon>Paenibacillaceae</taxon>
        <taxon>Paenibacillus</taxon>
        <taxon>Paenibacillus sonchi group</taxon>
    </lineage>
</organism>
<feature type="domain" description="Nudix hydrolase" evidence="3">
    <location>
        <begin position="1"/>
        <end position="131"/>
    </location>
</feature>
<dbReference type="PANTHER" id="PTHR43046:SF2">
    <property type="entry name" value="8-OXO-DGTP DIPHOSPHATASE-RELATED"/>
    <property type="match status" value="1"/>
</dbReference>
<dbReference type="HOGENOM" id="CLU_037162_13_3_9"/>
<dbReference type="InterPro" id="IPR000086">
    <property type="entry name" value="NUDIX_hydrolase_dom"/>
</dbReference>
<dbReference type="SUPFAM" id="SSF55811">
    <property type="entry name" value="Nudix"/>
    <property type="match status" value="1"/>
</dbReference>
<evidence type="ECO:0000256" key="2">
    <source>
        <dbReference type="ARBA" id="ARBA00022801"/>
    </source>
</evidence>
<dbReference type="Proteomes" id="UP000033163">
    <property type="component" value="Chromosome I"/>
</dbReference>
<evidence type="ECO:0000256" key="1">
    <source>
        <dbReference type="ARBA" id="ARBA00001946"/>
    </source>
</evidence>
<evidence type="ECO:0000313" key="5">
    <source>
        <dbReference type="Proteomes" id="UP000033163"/>
    </source>
</evidence>
<dbReference type="KEGG" id="pri:PRIO_3404"/>
<gene>
    <name evidence="4" type="ORF">PRIO_3404</name>
</gene>
<dbReference type="CDD" id="cd04690">
    <property type="entry name" value="NUDIX_Hydrolase"/>
    <property type="match status" value="1"/>
</dbReference>
<dbReference type="InterPro" id="IPR015797">
    <property type="entry name" value="NUDIX_hydrolase-like_dom_sf"/>
</dbReference>
<dbReference type="Gene3D" id="3.90.79.10">
    <property type="entry name" value="Nucleoside Triphosphate Pyrophosphohydrolase"/>
    <property type="match status" value="1"/>
</dbReference>
<evidence type="ECO:0000313" key="4">
    <source>
        <dbReference type="EMBL" id="CQR55807.1"/>
    </source>
</evidence>
<name>A0A0E4CWZ1_9BACL</name>
<dbReference type="GO" id="GO:0016787">
    <property type="term" value="F:hydrolase activity"/>
    <property type="evidence" value="ECO:0007669"/>
    <property type="project" value="UniProtKB-KW"/>
</dbReference>
<dbReference type="PANTHER" id="PTHR43046">
    <property type="entry name" value="GDP-MANNOSE MANNOSYL HYDROLASE"/>
    <property type="match status" value="1"/>
</dbReference>
<dbReference type="Pfam" id="PF00293">
    <property type="entry name" value="NUDIX"/>
    <property type="match status" value="1"/>
</dbReference>
<dbReference type="STRING" id="483937.AMQ84_07360"/>
<comment type="cofactor">
    <cofactor evidence="1">
        <name>Mg(2+)</name>
        <dbReference type="ChEBI" id="CHEBI:18420"/>
    </cofactor>
</comment>
<dbReference type="PROSITE" id="PS51462">
    <property type="entry name" value="NUDIX"/>
    <property type="match status" value="1"/>
</dbReference>
<evidence type="ECO:0000259" key="3">
    <source>
        <dbReference type="PROSITE" id="PS51462"/>
    </source>
</evidence>
<reference evidence="5" key="1">
    <citation type="submission" date="2015-03" db="EMBL/GenBank/DDBJ databases">
        <authorList>
            <person name="Wibberg D."/>
        </authorList>
    </citation>
    <scope>NUCLEOTIDE SEQUENCE [LARGE SCALE GENOMIC DNA]</scope>
</reference>
<accession>A0A0E4CWZ1</accession>
<dbReference type="EMBL" id="LN831776">
    <property type="protein sequence ID" value="CQR55807.1"/>
    <property type="molecule type" value="Genomic_DNA"/>
</dbReference>